<organism evidence="2 3">
    <name type="scientific">Exophiala mesophila</name>
    <name type="common">Black yeast-like fungus</name>
    <dbReference type="NCBI Taxonomy" id="212818"/>
    <lineage>
        <taxon>Eukaryota</taxon>
        <taxon>Fungi</taxon>
        <taxon>Dikarya</taxon>
        <taxon>Ascomycota</taxon>
        <taxon>Pezizomycotina</taxon>
        <taxon>Eurotiomycetes</taxon>
        <taxon>Chaetothyriomycetidae</taxon>
        <taxon>Chaetothyriales</taxon>
        <taxon>Herpotrichiellaceae</taxon>
        <taxon>Exophiala</taxon>
    </lineage>
</organism>
<feature type="region of interest" description="Disordered" evidence="1">
    <location>
        <begin position="60"/>
        <end position="191"/>
    </location>
</feature>
<dbReference type="AlphaFoldDB" id="A0A438N8M7"/>
<proteinExistence type="predicted"/>
<name>A0A438N8M7_EXOME</name>
<dbReference type="Proteomes" id="UP000288859">
    <property type="component" value="Unassembled WGS sequence"/>
</dbReference>
<accession>A0A438N8M7</accession>
<sequence>MTQSRIDSDFSMPSGQYLDHWWKESGYKPDVVPQRRAPDEDPRGEVAYHRAFAEAAKIHPPRLPDPYLFPNSPTARKCLQQRDEKLFPSRRPDQIQPGTPTSAMQPPYPTRQFDSLPSPRDDIYRHSHASSNASQPEPTAYPGRLQSSEHARHVSSGSTGPEDRRTYPTGQAPATLEPKMDAPNGPPRMIR</sequence>
<evidence type="ECO:0000313" key="3">
    <source>
        <dbReference type="Proteomes" id="UP000288859"/>
    </source>
</evidence>
<dbReference type="EMBL" id="NAJM01000014">
    <property type="protein sequence ID" value="RVX71992.1"/>
    <property type="molecule type" value="Genomic_DNA"/>
</dbReference>
<dbReference type="OrthoDB" id="4117656at2759"/>
<dbReference type="VEuPathDB" id="FungiDB:PV10_01123"/>
<gene>
    <name evidence="2" type="ORF">B0A52_04590</name>
</gene>
<reference evidence="2 3" key="1">
    <citation type="submission" date="2017-03" db="EMBL/GenBank/DDBJ databases">
        <title>Genomes of endolithic fungi from Antarctica.</title>
        <authorList>
            <person name="Coleine C."/>
            <person name="Masonjones S."/>
            <person name="Stajich J.E."/>
        </authorList>
    </citation>
    <scope>NUCLEOTIDE SEQUENCE [LARGE SCALE GENOMIC DNA]</scope>
    <source>
        <strain evidence="2 3">CCFEE 6314</strain>
    </source>
</reference>
<evidence type="ECO:0000256" key="1">
    <source>
        <dbReference type="SAM" id="MobiDB-lite"/>
    </source>
</evidence>
<feature type="compositionally biased region" description="Basic and acidic residues" evidence="1">
    <location>
        <begin position="80"/>
        <end position="93"/>
    </location>
</feature>
<protein>
    <submittedName>
        <fullName evidence="2">Uncharacterized protein</fullName>
    </submittedName>
</protein>
<comment type="caution">
    <text evidence="2">The sequence shown here is derived from an EMBL/GenBank/DDBJ whole genome shotgun (WGS) entry which is preliminary data.</text>
</comment>
<evidence type="ECO:0000313" key="2">
    <source>
        <dbReference type="EMBL" id="RVX71992.1"/>
    </source>
</evidence>